<reference evidence="2" key="1">
    <citation type="submission" date="2022-08" db="EMBL/GenBank/DDBJ databases">
        <title>A Global Phylogenomic Analysis of the Shiitake Genus Lentinula.</title>
        <authorList>
            <consortium name="DOE Joint Genome Institute"/>
            <person name="Sierra-Patev S."/>
            <person name="Min B."/>
            <person name="Naranjo-Ortiz M."/>
            <person name="Looney B."/>
            <person name="Konkel Z."/>
            <person name="Slot J.C."/>
            <person name="Sakamoto Y."/>
            <person name="Steenwyk J.L."/>
            <person name="Rokas A."/>
            <person name="Carro J."/>
            <person name="Camarero S."/>
            <person name="Ferreira P."/>
            <person name="Molpeceres G."/>
            <person name="Ruiz-Duenas F.J."/>
            <person name="Serrano A."/>
            <person name="Henrissat B."/>
            <person name="Drula E."/>
            <person name="Hughes K.W."/>
            <person name="Mata J.L."/>
            <person name="Ishikawa N.K."/>
            <person name="Vargas-Isla R."/>
            <person name="Ushijima S."/>
            <person name="Smith C.A."/>
            <person name="Ahrendt S."/>
            <person name="Andreopoulos W."/>
            <person name="He G."/>
            <person name="Labutti K."/>
            <person name="Lipzen A."/>
            <person name="Ng V."/>
            <person name="Riley R."/>
            <person name="Sandor L."/>
            <person name="Barry K."/>
            <person name="Martinez A.T."/>
            <person name="Xiao Y."/>
            <person name="Gibbons J.G."/>
            <person name="Terashima K."/>
            <person name="Grigoriev I.V."/>
            <person name="Hibbett D.S."/>
        </authorList>
    </citation>
    <scope>NUCLEOTIDE SEQUENCE</scope>
    <source>
        <strain evidence="2">JLM2183</strain>
    </source>
</reference>
<dbReference type="InterPro" id="IPR017956">
    <property type="entry name" value="AT_hook_DNA-bd_motif"/>
</dbReference>
<accession>A0A9W9DTP9</accession>
<dbReference type="AlphaFoldDB" id="A0A9W9DTP9"/>
<evidence type="ECO:0008006" key="4">
    <source>
        <dbReference type="Google" id="ProtNLM"/>
    </source>
</evidence>
<dbReference type="SMART" id="SM00384">
    <property type="entry name" value="AT_hook"/>
    <property type="match status" value="4"/>
</dbReference>
<comment type="caution">
    <text evidence="2">The sequence shown here is derived from an EMBL/GenBank/DDBJ whole genome shotgun (WGS) entry which is preliminary data.</text>
</comment>
<dbReference type="OrthoDB" id="3892913at2759"/>
<feature type="compositionally biased region" description="Acidic residues" evidence="1">
    <location>
        <begin position="698"/>
        <end position="711"/>
    </location>
</feature>
<evidence type="ECO:0000313" key="3">
    <source>
        <dbReference type="Proteomes" id="UP001150266"/>
    </source>
</evidence>
<feature type="compositionally biased region" description="Low complexity" evidence="1">
    <location>
        <begin position="440"/>
        <end position="457"/>
    </location>
</feature>
<keyword evidence="3" id="KW-1185">Reference proteome</keyword>
<evidence type="ECO:0000313" key="2">
    <source>
        <dbReference type="EMBL" id="KAJ4485326.1"/>
    </source>
</evidence>
<feature type="region of interest" description="Disordered" evidence="1">
    <location>
        <begin position="58"/>
        <end position="515"/>
    </location>
</feature>
<feature type="compositionally biased region" description="Polar residues" evidence="1">
    <location>
        <begin position="682"/>
        <end position="696"/>
    </location>
</feature>
<name>A0A9W9DTP9_9AGAR</name>
<feature type="region of interest" description="Disordered" evidence="1">
    <location>
        <begin position="680"/>
        <end position="716"/>
    </location>
</feature>
<dbReference type="PRINTS" id="PR00929">
    <property type="entry name" value="ATHOOK"/>
</dbReference>
<evidence type="ECO:0000256" key="1">
    <source>
        <dbReference type="SAM" id="MobiDB-lite"/>
    </source>
</evidence>
<feature type="compositionally biased region" description="Acidic residues" evidence="1">
    <location>
        <begin position="81"/>
        <end position="94"/>
    </location>
</feature>
<dbReference type="EMBL" id="JAOTPV010000003">
    <property type="protein sequence ID" value="KAJ4485326.1"/>
    <property type="molecule type" value="Genomic_DNA"/>
</dbReference>
<proteinExistence type="predicted"/>
<dbReference type="GO" id="GO:0003677">
    <property type="term" value="F:DNA binding"/>
    <property type="evidence" value="ECO:0007669"/>
    <property type="project" value="InterPro"/>
</dbReference>
<organism evidence="2 3">
    <name type="scientific">Lentinula aciculospora</name>
    <dbReference type="NCBI Taxonomy" id="153920"/>
    <lineage>
        <taxon>Eukaryota</taxon>
        <taxon>Fungi</taxon>
        <taxon>Dikarya</taxon>
        <taxon>Basidiomycota</taxon>
        <taxon>Agaricomycotina</taxon>
        <taxon>Agaricomycetes</taxon>
        <taxon>Agaricomycetidae</taxon>
        <taxon>Agaricales</taxon>
        <taxon>Marasmiineae</taxon>
        <taxon>Omphalotaceae</taxon>
        <taxon>Lentinula</taxon>
    </lineage>
</organism>
<feature type="compositionally biased region" description="Low complexity" evidence="1">
    <location>
        <begin position="501"/>
        <end position="515"/>
    </location>
</feature>
<feature type="compositionally biased region" description="Basic residues" evidence="1">
    <location>
        <begin position="203"/>
        <end position="214"/>
    </location>
</feature>
<sequence>MENFDIVFDSVKAETLRSLVRDLGQKGNGKRDDMLDFLKNRLFNDGQTTTTRSMSIIQKGSAARKTLSAPGPSRKRKAEAQEESNADSVEDGDNDSPAKRTRTAKSNVVDLNEDSISAAPRRGRRPAIEQSSSKISPRRVSARTRILTTKAAAGAEMRNGRGRPRQTASALSREEPDGLSDADADGDDDEYVEETEEDPPIQRRGRGRPRKHNGIKMQSAGGVAERGQAGADVPLKRSRVRPRKDQGTSASAPVPRTLVTRRLSLSPASERLSVSPHPSHAPMSTRSRTGHSPAKKTKSYITAPLVQRTYGRPRKGGVRPRGRPPKAAAAAAGGRKPRSSVSKPGTHSRTKYIPARSKAKGVSDRSSASGSGSGKKYTFAGVELVSRNRGRQSQDAGALDAEAGPSGGVDVVGDKGGDVDADGDTDMDLLGGGSKGNEGQLGLDQSTSQQSLTSNLNHTSYPASNLKDGLGHEAATFETPSTSGLQPRKESPRQPENQRGSSLFSHPSSASAPSLVNSPIIVVPPTLSLNGAGDSSSSYLPLSAGAQIEALEDVILDADQKMENNLEDQEIFPELVRVQNEHATDTNETSPTLQLSHVASSSKSVLGDIHAEDGDIIEAASSASGIEQNAPASTIFIEDIVDPAATVILSDSASASNSTVSPPAVAQNVFDEDINTERQVGADQSQNEFSNDHAGNSESEELDSVDDDDTNIMDPPIGHTIEVEVHTEKTIDTSAAMPADKLREGGQGLVSTADNEFAEKENNDPDEPSTSAVQLSAAPVSDAVQLSVSIASLHSLHSRPAEDDTADNELFESTYLDDFDLEMDEGEIQDENATEIGNATLEAAGVSPNLGYP</sequence>
<feature type="compositionally biased region" description="Acidic residues" evidence="1">
    <location>
        <begin position="177"/>
        <end position="199"/>
    </location>
</feature>
<feature type="compositionally biased region" description="Low complexity" evidence="1">
    <location>
        <begin position="325"/>
        <end position="334"/>
    </location>
</feature>
<protein>
    <recommendedName>
        <fullName evidence="4">SAP domain-containing protein</fullName>
    </recommendedName>
</protein>
<dbReference type="Proteomes" id="UP001150266">
    <property type="component" value="Unassembled WGS sequence"/>
</dbReference>
<feature type="compositionally biased region" description="Basic residues" evidence="1">
    <location>
        <begin position="311"/>
        <end position="324"/>
    </location>
</feature>
<gene>
    <name evidence="2" type="ORF">J3R30DRAFT_3438806</name>
</gene>